<comment type="similarity">
    <text evidence="1 3">Belongs to the polypeptide deformylase family.</text>
</comment>
<protein>
    <recommendedName>
        <fullName evidence="2 3">Peptide deformylase</fullName>
        <ecNumber evidence="2 3">3.5.1.88</ecNumber>
    </recommendedName>
</protein>
<sequence>MAKLKIFTYPDLVLAKKAEPIARVEKTLYQLGDDMLETMYEAPGVGLAANQVGILQRILVLDCDYDTEDLPEDGKIPEGSEVFGGVIVKNRKPRIVINPEIIYREGSILFSEACLSVPEYSADVKRAEKIKLQYQDIDGLTQVIAADGLLAVAIQHEMDHLDGKLFIDRLNPLKKEMIRKKLRQERAERE</sequence>
<keyword evidence="3" id="KW-0378">Hydrolase</keyword>
<comment type="function">
    <text evidence="3">Removes the formyl group from the N-terminal Met of newly synthesized proteins.</text>
</comment>
<organism evidence="4 5">
    <name type="scientific">Sphagnum jensenii</name>
    <dbReference type="NCBI Taxonomy" id="128206"/>
    <lineage>
        <taxon>Eukaryota</taxon>
        <taxon>Viridiplantae</taxon>
        <taxon>Streptophyta</taxon>
        <taxon>Embryophyta</taxon>
        <taxon>Bryophyta</taxon>
        <taxon>Sphagnophytina</taxon>
        <taxon>Sphagnopsida</taxon>
        <taxon>Sphagnales</taxon>
        <taxon>Sphagnaceae</taxon>
        <taxon>Sphagnum</taxon>
    </lineage>
</organism>
<keyword evidence="3" id="KW-0150">Chloroplast</keyword>
<evidence type="ECO:0000256" key="1">
    <source>
        <dbReference type="ARBA" id="ARBA00010759"/>
    </source>
</evidence>
<proteinExistence type="inferred from homology"/>
<keyword evidence="5" id="KW-1185">Reference proteome</keyword>
<dbReference type="InterPro" id="IPR023635">
    <property type="entry name" value="Peptide_deformylase"/>
</dbReference>
<evidence type="ECO:0000313" key="5">
    <source>
        <dbReference type="Proteomes" id="UP001497444"/>
    </source>
</evidence>
<accession>A0ABP0V600</accession>
<keyword evidence="3" id="KW-0479">Metal-binding</keyword>
<dbReference type="PANTHER" id="PTHR10458">
    <property type="entry name" value="PEPTIDE DEFORMYLASE"/>
    <property type="match status" value="1"/>
</dbReference>
<dbReference type="EC" id="3.5.1.88" evidence="2 3"/>
<comment type="caution">
    <text evidence="4">The sequence shown here is derived from an EMBL/GenBank/DDBJ whole genome shotgun (WGS) entry which is preliminary data.</text>
</comment>
<dbReference type="CDD" id="cd00487">
    <property type="entry name" value="Pep_deformylase"/>
    <property type="match status" value="1"/>
</dbReference>
<dbReference type="Gene3D" id="3.90.45.10">
    <property type="entry name" value="Peptide deformylase"/>
    <property type="match status" value="1"/>
</dbReference>
<keyword evidence="3" id="KW-0934">Plastid</keyword>
<dbReference type="PIRSF" id="PIRSF004749">
    <property type="entry name" value="Pep_def"/>
    <property type="match status" value="1"/>
</dbReference>
<keyword evidence="3" id="KW-0648">Protein biosynthesis</keyword>
<dbReference type="NCBIfam" id="NF001159">
    <property type="entry name" value="PRK00150.1-3"/>
    <property type="match status" value="1"/>
</dbReference>
<dbReference type="PANTHER" id="PTHR10458:SF22">
    <property type="entry name" value="PEPTIDE DEFORMYLASE"/>
    <property type="match status" value="1"/>
</dbReference>
<comment type="subcellular location">
    <subcellularLocation>
        <location evidence="3">Plastid</location>
        <location evidence="3">Chloroplast</location>
    </subcellularLocation>
</comment>
<evidence type="ECO:0000313" key="4">
    <source>
        <dbReference type="EMBL" id="CAK9249847.1"/>
    </source>
</evidence>
<dbReference type="HAMAP" id="MF_00163">
    <property type="entry name" value="Pep_deformylase"/>
    <property type="match status" value="1"/>
</dbReference>
<feature type="non-terminal residue" evidence="4">
    <location>
        <position position="190"/>
    </location>
</feature>
<reference evidence="4" key="1">
    <citation type="submission" date="2024-02" db="EMBL/GenBank/DDBJ databases">
        <authorList>
            <consortium name="ELIXIR-Norway"/>
            <consortium name="Elixir Norway"/>
        </authorList>
    </citation>
    <scope>NUCLEOTIDE SEQUENCE</scope>
</reference>
<comment type="catalytic activity">
    <reaction evidence="3">
        <text>N-terminal N-formyl-L-methionyl-[peptide] + H2O = N-terminal L-methionyl-[peptide] + formate</text>
        <dbReference type="Rhea" id="RHEA:24420"/>
        <dbReference type="Rhea" id="RHEA-COMP:10639"/>
        <dbReference type="Rhea" id="RHEA-COMP:10640"/>
        <dbReference type="ChEBI" id="CHEBI:15377"/>
        <dbReference type="ChEBI" id="CHEBI:15740"/>
        <dbReference type="ChEBI" id="CHEBI:49298"/>
        <dbReference type="ChEBI" id="CHEBI:64731"/>
        <dbReference type="EC" id="3.5.1.88"/>
    </reaction>
</comment>
<keyword evidence="3" id="KW-0809">Transit peptide</keyword>
<dbReference type="Pfam" id="PF01327">
    <property type="entry name" value="Pep_deformylase"/>
    <property type="match status" value="1"/>
</dbReference>
<dbReference type="PRINTS" id="PR01576">
    <property type="entry name" value="PDEFORMYLASE"/>
</dbReference>
<gene>
    <name evidence="4" type="ORF">CSSPJE1EN1_LOCUS25225</name>
</gene>
<evidence type="ECO:0000256" key="2">
    <source>
        <dbReference type="ARBA" id="ARBA00012175"/>
    </source>
</evidence>
<dbReference type="EMBL" id="CAXAQS010000054">
    <property type="protein sequence ID" value="CAK9249847.1"/>
    <property type="molecule type" value="Genomic_DNA"/>
</dbReference>
<dbReference type="Proteomes" id="UP001497444">
    <property type="component" value="Unassembled WGS sequence"/>
</dbReference>
<dbReference type="SUPFAM" id="SSF56420">
    <property type="entry name" value="Peptide deformylase"/>
    <property type="match status" value="1"/>
</dbReference>
<dbReference type="InterPro" id="IPR036821">
    <property type="entry name" value="Peptide_deformylase_sf"/>
</dbReference>
<evidence type="ECO:0000256" key="3">
    <source>
        <dbReference type="RuleBase" id="RU362111"/>
    </source>
</evidence>
<name>A0ABP0V600_9BRYO</name>